<evidence type="ECO:0000313" key="3">
    <source>
        <dbReference type="Proteomes" id="UP000789706"/>
    </source>
</evidence>
<dbReference type="InterPro" id="IPR035979">
    <property type="entry name" value="RBD_domain_sf"/>
</dbReference>
<gene>
    <name evidence="2" type="ORF">DEBURN_LOCUS11089</name>
</gene>
<feature type="non-terminal residue" evidence="2">
    <location>
        <position position="338"/>
    </location>
</feature>
<accession>A0A9N9DHY1</accession>
<dbReference type="EMBL" id="CAJVPK010004722">
    <property type="protein sequence ID" value="CAG8639023.1"/>
    <property type="molecule type" value="Genomic_DNA"/>
</dbReference>
<dbReference type="GO" id="GO:0003676">
    <property type="term" value="F:nucleic acid binding"/>
    <property type="evidence" value="ECO:0007669"/>
    <property type="project" value="InterPro"/>
</dbReference>
<protein>
    <submittedName>
        <fullName evidence="2">11747_t:CDS:1</fullName>
    </submittedName>
</protein>
<feature type="non-terminal residue" evidence="2">
    <location>
        <position position="1"/>
    </location>
</feature>
<name>A0A9N9DHY1_9GLOM</name>
<sequence length="338" mass="39943">KFNPTMKKAKPDKKSNNKRNNIPMEETNTEVLGSKINLQIVILTNEKIIEDNVNTNIEVIEEIESRNNELQEYIVNGKENNNQGWRRVTNNKRKTKYESINKNNNKENNEEKEETESIDSYQTENDYHEKVEKVRKILKKETVVVLVKTEVFKDNRMISVLYDNEKEMEKGKQCDVEGNVGKPTYIHKAEIFRRNPVKELMHGVKLWDVPLGMKNKELKEDLENKYGEIERLTMRVNNMWQSAVAIFKEKEDVKKVMEKWSIIIEEDSLRVTQIDQTADNFKSRGEHVTRIIGLPNSITACELWPYVEKIGARIYYISRTRTYRWKNEAIVLFKDHET</sequence>
<keyword evidence="3" id="KW-1185">Reference proteome</keyword>
<feature type="region of interest" description="Disordered" evidence="1">
    <location>
        <begin position="1"/>
        <end position="23"/>
    </location>
</feature>
<reference evidence="2" key="1">
    <citation type="submission" date="2021-06" db="EMBL/GenBank/DDBJ databases">
        <authorList>
            <person name="Kallberg Y."/>
            <person name="Tangrot J."/>
            <person name="Rosling A."/>
        </authorList>
    </citation>
    <scope>NUCLEOTIDE SEQUENCE</scope>
    <source>
        <strain evidence="2">AZ414A</strain>
    </source>
</reference>
<organism evidence="2 3">
    <name type="scientific">Diversispora eburnea</name>
    <dbReference type="NCBI Taxonomy" id="1213867"/>
    <lineage>
        <taxon>Eukaryota</taxon>
        <taxon>Fungi</taxon>
        <taxon>Fungi incertae sedis</taxon>
        <taxon>Mucoromycota</taxon>
        <taxon>Glomeromycotina</taxon>
        <taxon>Glomeromycetes</taxon>
        <taxon>Diversisporales</taxon>
        <taxon>Diversisporaceae</taxon>
        <taxon>Diversispora</taxon>
    </lineage>
</organism>
<feature type="region of interest" description="Disordered" evidence="1">
    <location>
        <begin position="82"/>
        <end position="123"/>
    </location>
</feature>
<proteinExistence type="predicted"/>
<dbReference type="AlphaFoldDB" id="A0A9N9DHY1"/>
<evidence type="ECO:0000313" key="2">
    <source>
        <dbReference type="EMBL" id="CAG8639023.1"/>
    </source>
</evidence>
<dbReference type="Proteomes" id="UP000789706">
    <property type="component" value="Unassembled WGS sequence"/>
</dbReference>
<comment type="caution">
    <text evidence="2">The sequence shown here is derived from an EMBL/GenBank/DDBJ whole genome shotgun (WGS) entry which is preliminary data.</text>
</comment>
<feature type="compositionally biased region" description="Basic and acidic residues" evidence="1">
    <location>
        <begin position="96"/>
        <end position="109"/>
    </location>
</feature>
<dbReference type="SUPFAM" id="SSF54928">
    <property type="entry name" value="RNA-binding domain, RBD"/>
    <property type="match status" value="1"/>
</dbReference>
<evidence type="ECO:0000256" key="1">
    <source>
        <dbReference type="SAM" id="MobiDB-lite"/>
    </source>
</evidence>